<dbReference type="WBParaSite" id="ECPE_0000184301-mRNA-1">
    <property type="protein sequence ID" value="ECPE_0000184301-mRNA-1"/>
    <property type="gene ID" value="ECPE_0000184301"/>
</dbReference>
<gene>
    <name evidence="2" type="ORF">ECPE_LOCUS1843</name>
</gene>
<dbReference type="AlphaFoldDB" id="A0A183A4F8"/>
<feature type="region of interest" description="Disordered" evidence="1">
    <location>
        <begin position="100"/>
        <end position="142"/>
    </location>
</feature>
<sequence>MDTTARLSWPKTTLCQWNEDTAPVGQGLNLKESIIRPFSGPPIPPYTLFPFPHMRSHLSSITPPTETNNTLPTHPAGRDRNYIPTDVSFNSISAIKPHTQLAADEMDGRALGGSLLPTSDPYSKSHSPNSGSHPFGDVDLSK</sequence>
<feature type="compositionally biased region" description="Polar residues" evidence="1">
    <location>
        <begin position="116"/>
        <end position="132"/>
    </location>
</feature>
<evidence type="ECO:0000313" key="3">
    <source>
        <dbReference type="Proteomes" id="UP000272942"/>
    </source>
</evidence>
<protein>
    <submittedName>
        <fullName evidence="4">TORC_M domain-containing protein</fullName>
    </submittedName>
</protein>
<dbReference type="EMBL" id="UZAN01016603">
    <property type="protein sequence ID" value="VDP47427.1"/>
    <property type="molecule type" value="Genomic_DNA"/>
</dbReference>
<reference evidence="2 3" key="2">
    <citation type="submission" date="2018-11" db="EMBL/GenBank/DDBJ databases">
        <authorList>
            <consortium name="Pathogen Informatics"/>
        </authorList>
    </citation>
    <scope>NUCLEOTIDE SEQUENCE [LARGE SCALE GENOMIC DNA]</scope>
    <source>
        <strain evidence="2 3">Egypt</strain>
    </source>
</reference>
<proteinExistence type="predicted"/>
<feature type="region of interest" description="Disordered" evidence="1">
    <location>
        <begin position="57"/>
        <end position="84"/>
    </location>
</feature>
<reference evidence="4" key="1">
    <citation type="submission" date="2016-06" db="UniProtKB">
        <authorList>
            <consortium name="WormBaseParasite"/>
        </authorList>
    </citation>
    <scope>IDENTIFICATION</scope>
</reference>
<accession>A0A183A4F8</accession>
<feature type="compositionally biased region" description="Low complexity" evidence="1">
    <location>
        <begin position="62"/>
        <end position="75"/>
    </location>
</feature>
<evidence type="ECO:0000313" key="4">
    <source>
        <dbReference type="WBParaSite" id="ECPE_0000184301-mRNA-1"/>
    </source>
</evidence>
<evidence type="ECO:0000313" key="2">
    <source>
        <dbReference type="EMBL" id="VDP47427.1"/>
    </source>
</evidence>
<dbReference type="Proteomes" id="UP000272942">
    <property type="component" value="Unassembled WGS sequence"/>
</dbReference>
<evidence type="ECO:0000256" key="1">
    <source>
        <dbReference type="SAM" id="MobiDB-lite"/>
    </source>
</evidence>
<organism evidence="4">
    <name type="scientific">Echinostoma caproni</name>
    <dbReference type="NCBI Taxonomy" id="27848"/>
    <lineage>
        <taxon>Eukaryota</taxon>
        <taxon>Metazoa</taxon>
        <taxon>Spiralia</taxon>
        <taxon>Lophotrochozoa</taxon>
        <taxon>Platyhelminthes</taxon>
        <taxon>Trematoda</taxon>
        <taxon>Digenea</taxon>
        <taxon>Plagiorchiida</taxon>
        <taxon>Echinostomata</taxon>
        <taxon>Echinostomatoidea</taxon>
        <taxon>Echinostomatidae</taxon>
        <taxon>Echinostoma</taxon>
    </lineage>
</organism>
<keyword evidence="3" id="KW-1185">Reference proteome</keyword>
<name>A0A183A4F8_9TREM</name>